<gene>
    <name evidence="4" type="ORF">IV203_019009</name>
</gene>
<keyword evidence="5" id="KW-1185">Reference proteome</keyword>
<dbReference type="AlphaFoldDB" id="A0A9K3Q6S2"/>
<dbReference type="Pfam" id="PF02492">
    <property type="entry name" value="cobW"/>
    <property type="match status" value="1"/>
</dbReference>
<dbReference type="InterPro" id="IPR003495">
    <property type="entry name" value="CobW/HypB/UreG_nucleotide-bd"/>
</dbReference>
<dbReference type="OrthoDB" id="258627at2759"/>
<dbReference type="CDD" id="cd03112">
    <property type="entry name" value="CobW-like"/>
    <property type="match status" value="1"/>
</dbReference>
<evidence type="ECO:0000256" key="1">
    <source>
        <dbReference type="SAM" id="MobiDB-lite"/>
    </source>
</evidence>
<dbReference type="EMBL" id="JAGRRH010000004">
    <property type="protein sequence ID" value="KAG7370439.1"/>
    <property type="molecule type" value="Genomic_DNA"/>
</dbReference>
<name>A0A9K3Q6S2_9STRA</name>
<dbReference type="GO" id="GO:0005737">
    <property type="term" value="C:cytoplasm"/>
    <property type="evidence" value="ECO:0007669"/>
    <property type="project" value="TreeGrafter"/>
</dbReference>
<dbReference type="PANTHER" id="PTHR13748">
    <property type="entry name" value="COBW-RELATED"/>
    <property type="match status" value="1"/>
</dbReference>
<dbReference type="Pfam" id="PF07683">
    <property type="entry name" value="CobW_C"/>
    <property type="match status" value="1"/>
</dbReference>
<evidence type="ECO:0000313" key="5">
    <source>
        <dbReference type="Proteomes" id="UP000693970"/>
    </source>
</evidence>
<dbReference type="InterPro" id="IPR051316">
    <property type="entry name" value="Zinc-reg_GTPase_activator"/>
</dbReference>
<reference evidence="4" key="2">
    <citation type="submission" date="2021-04" db="EMBL/GenBank/DDBJ databases">
        <authorList>
            <person name="Podell S."/>
        </authorList>
    </citation>
    <scope>NUCLEOTIDE SEQUENCE</scope>
    <source>
        <strain evidence="4">Hildebrandi</strain>
    </source>
</reference>
<proteinExistence type="predicted"/>
<accession>A0A9K3Q6S2</accession>
<organism evidence="4 5">
    <name type="scientific">Nitzschia inconspicua</name>
    <dbReference type="NCBI Taxonomy" id="303405"/>
    <lineage>
        <taxon>Eukaryota</taxon>
        <taxon>Sar</taxon>
        <taxon>Stramenopiles</taxon>
        <taxon>Ochrophyta</taxon>
        <taxon>Bacillariophyta</taxon>
        <taxon>Bacillariophyceae</taxon>
        <taxon>Bacillariophycidae</taxon>
        <taxon>Bacillariales</taxon>
        <taxon>Bacillariaceae</taxon>
        <taxon>Nitzschia</taxon>
    </lineage>
</organism>
<evidence type="ECO:0000313" key="4">
    <source>
        <dbReference type="EMBL" id="KAG7370439.1"/>
    </source>
</evidence>
<comment type="caution">
    <text evidence="4">The sequence shown here is derived from an EMBL/GenBank/DDBJ whole genome shotgun (WGS) entry which is preliminary data.</text>
</comment>
<dbReference type="InterPro" id="IPR011629">
    <property type="entry name" value="CobW-like_C"/>
</dbReference>
<reference evidence="4" key="1">
    <citation type="journal article" date="2021" name="Sci. Rep.">
        <title>Diploid genomic architecture of Nitzschia inconspicua, an elite biomass production diatom.</title>
        <authorList>
            <person name="Oliver A."/>
            <person name="Podell S."/>
            <person name="Pinowska A."/>
            <person name="Traller J.C."/>
            <person name="Smith S.R."/>
            <person name="McClure R."/>
            <person name="Beliaev A."/>
            <person name="Bohutskyi P."/>
            <person name="Hill E.A."/>
            <person name="Rabines A."/>
            <person name="Zheng H."/>
            <person name="Allen L.Z."/>
            <person name="Kuo A."/>
            <person name="Grigoriev I.V."/>
            <person name="Allen A.E."/>
            <person name="Hazlebeck D."/>
            <person name="Allen E.E."/>
        </authorList>
    </citation>
    <scope>NUCLEOTIDE SEQUENCE</scope>
    <source>
        <strain evidence="4">Hildebrandi</strain>
    </source>
</reference>
<dbReference type="Proteomes" id="UP000693970">
    <property type="component" value="Unassembled WGS sequence"/>
</dbReference>
<sequence length="470" mass="52652">MVPERLKSTMYQFFDCRHSLDKPLSSSSSMERWTQLEKYVASKNHKKNDNNRIKTKTKQQNKTDSYSHTSAMWKNGKPSIVPVTVLTGFLGSGKTTLLNHILNDTSHNQKFAVIENEFGEIGIDENILSENVDEEVIEVMNGCICCTVRGDLVEALKKLYKKVSTFNGVIIETTGLADPAPVVQTFFVDEDIQKMYKLDSVITVVDAKNIITRLDDKKPDGVENEAVEQVVFADKIILNKVDLIPSEDTTAIATIEKRLRALNPTAPILHSTHGKICPKELLNQQAFDLKRVLDFEPDFLENIDQEHEHDSSVVSTAMKLEGDVNLELLTAWIQRLISEDGANLYRYKGLIAVKGKDEKFVFQGVGMLFSGTFMEGSTWKSNEVRASSFVFIGKNLDVEFLKVGFEACMVSDIPPRFAVGDAVMANCGTWKKGKVIKHWDDGNVYRIRLDNGTEVWAPVDVDGYVRAAAA</sequence>
<dbReference type="PANTHER" id="PTHR13748:SF62">
    <property type="entry name" value="COBW DOMAIN-CONTAINING PROTEIN"/>
    <property type="match status" value="1"/>
</dbReference>
<evidence type="ECO:0000259" key="2">
    <source>
        <dbReference type="Pfam" id="PF02492"/>
    </source>
</evidence>
<feature type="compositionally biased region" description="Polar residues" evidence="1">
    <location>
        <begin position="60"/>
        <end position="69"/>
    </location>
</feature>
<feature type="domain" description="CobW C-terminal" evidence="3">
    <location>
        <begin position="314"/>
        <end position="408"/>
    </location>
</feature>
<feature type="region of interest" description="Disordered" evidence="1">
    <location>
        <begin position="44"/>
        <end position="69"/>
    </location>
</feature>
<evidence type="ECO:0000259" key="3">
    <source>
        <dbReference type="Pfam" id="PF07683"/>
    </source>
</evidence>
<protein>
    <submittedName>
        <fullName evidence="4">Cobalamin synthesis protein P47K</fullName>
    </submittedName>
</protein>
<feature type="domain" description="CobW/HypB/UreG nucleotide-binding" evidence="2">
    <location>
        <begin position="82"/>
        <end position="269"/>
    </location>
</feature>